<keyword evidence="4" id="KW-0479">Metal-binding</keyword>
<sequence>MAKELFQFDSYVKENISKVVEKPVDNILVLDETIFYPGGGGLEKDHGEINGIKVVDVKRNENREIIHVMESPIDVKAGDQVRCKIDWNRRYRMMRLHTASHVMAAVALSKFGALVTGGNISPDQAKDDFSLDSKDKIIEIVDEANSIIKRNLNVKVYFLPREEALKIPAIVKLAGRSPPELPTWRIVEIEGVDIQADGGPHVKNTSEIGEIKFIKVENKGKGRKRVYYTVP</sequence>
<dbReference type="InterPro" id="IPR009000">
    <property type="entry name" value="Transl_B-barrel_sf"/>
</dbReference>
<dbReference type="RefSeq" id="WP_156016257.1">
    <property type="nucleotide sequence ID" value="NZ_WGGD01000005.1"/>
</dbReference>
<evidence type="ECO:0000256" key="5">
    <source>
        <dbReference type="ARBA" id="ARBA00022833"/>
    </source>
</evidence>
<dbReference type="GO" id="GO:0002161">
    <property type="term" value="F:aminoacyl-tRNA deacylase activity"/>
    <property type="evidence" value="ECO:0007669"/>
    <property type="project" value="UniProtKB-ARBA"/>
</dbReference>
<dbReference type="EMBL" id="WGGD01000005">
    <property type="protein sequence ID" value="MUN28458.1"/>
    <property type="molecule type" value="Genomic_DNA"/>
</dbReference>
<dbReference type="SUPFAM" id="SSF50447">
    <property type="entry name" value="Translation proteins"/>
    <property type="match status" value="1"/>
</dbReference>
<dbReference type="GO" id="GO:0046872">
    <property type="term" value="F:metal ion binding"/>
    <property type="evidence" value="ECO:0007669"/>
    <property type="project" value="UniProtKB-KW"/>
</dbReference>
<keyword evidence="8" id="KW-1185">Reference proteome</keyword>
<evidence type="ECO:0000313" key="7">
    <source>
        <dbReference type="EMBL" id="MUN28458.1"/>
    </source>
</evidence>
<keyword evidence="3" id="KW-0963">Cytoplasm</keyword>
<reference evidence="7 8" key="1">
    <citation type="submission" date="2019-10" db="EMBL/GenBank/DDBJ databases">
        <title>Sequencing and Assembly of Multiple Reported Metal-Biooxidizing Members of the Extremely Thermoacidophilic Archaeal Family Sulfolobaceae.</title>
        <authorList>
            <person name="Counts J.A."/>
            <person name="Kelly R.M."/>
        </authorList>
    </citation>
    <scope>NUCLEOTIDE SEQUENCE [LARGE SCALE GENOMIC DNA]</scope>
    <source>
        <strain evidence="7 8">DSM 6482</strain>
    </source>
</reference>
<dbReference type="AlphaFoldDB" id="A0A6A9QL94"/>
<organism evidence="7 8">
    <name type="scientific">Sulfuracidifex metallicus DSM 6482 = JCM 9184</name>
    <dbReference type="NCBI Taxonomy" id="523847"/>
    <lineage>
        <taxon>Archaea</taxon>
        <taxon>Thermoproteota</taxon>
        <taxon>Thermoprotei</taxon>
        <taxon>Sulfolobales</taxon>
        <taxon>Sulfolobaceae</taxon>
        <taxon>Sulfuracidifex</taxon>
    </lineage>
</organism>
<dbReference type="SMART" id="SM00863">
    <property type="entry name" value="tRNA_SAD"/>
    <property type="match status" value="1"/>
</dbReference>
<evidence type="ECO:0000259" key="6">
    <source>
        <dbReference type="PROSITE" id="PS50860"/>
    </source>
</evidence>
<dbReference type="PROSITE" id="PS50860">
    <property type="entry name" value="AA_TRNA_LIGASE_II_ALA"/>
    <property type="match status" value="1"/>
</dbReference>
<evidence type="ECO:0000256" key="1">
    <source>
        <dbReference type="ARBA" id="ARBA00001947"/>
    </source>
</evidence>
<proteinExistence type="predicted"/>
<evidence type="ECO:0000256" key="2">
    <source>
        <dbReference type="ARBA" id="ARBA00004496"/>
    </source>
</evidence>
<dbReference type="InterPro" id="IPR051335">
    <property type="entry name" value="Alanyl-tRNA_Editing_Enzymes"/>
</dbReference>
<dbReference type="Gene3D" id="3.30.980.10">
    <property type="entry name" value="Threonyl-trna Synthetase, Chain A, domain 2"/>
    <property type="match status" value="1"/>
</dbReference>
<dbReference type="PANTHER" id="PTHR43462">
    <property type="entry name" value="ALANYL-TRNA EDITING PROTEIN"/>
    <property type="match status" value="1"/>
</dbReference>
<evidence type="ECO:0000256" key="3">
    <source>
        <dbReference type="ARBA" id="ARBA00022490"/>
    </source>
</evidence>
<name>A0A6A9QL94_SULME</name>
<dbReference type="Gene3D" id="2.40.30.130">
    <property type="match status" value="1"/>
</dbReference>
<dbReference type="GO" id="GO:0005737">
    <property type="term" value="C:cytoplasm"/>
    <property type="evidence" value="ECO:0007669"/>
    <property type="project" value="UniProtKB-SubCell"/>
</dbReference>
<dbReference type="InterPro" id="IPR012947">
    <property type="entry name" value="tRNA_SAD"/>
</dbReference>
<evidence type="ECO:0000256" key="4">
    <source>
        <dbReference type="ARBA" id="ARBA00022723"/>
    </source>
</evidence>
<evidence type="ECO:0000313" key="8">
    <source>
        <dbReference type="Proteomes" id="UP000470772"/>
    </source>
</evidence>
<protein>
    <submittedName>
        <fullName evidence="7">Alanyl-tRNA editing protein AlaX</fullName>
    </submittedName>
</protein>
<keyword evidence="5" id="KW-0862">Zinc</keyword>
<dbReference type="SUPFAM" id="SSF55186">
    <property type="entry name" value="ThrRS/AlaRS common domain"/>
    <property type="match status" value="1"/>
</dbReference>
<dbReference type="InterPro" id="IPR018165">
    <property type="entry name" value="Ala-tRNA-synth_IIc_core"/>
</dbReference>
<dbReference type="Pfam" id="PF07973">
    <property type="entry name" value="tRNA_SAD"/>
    <property type="match status" value="1"/>
</dbReference>
<dbReference type="Pfam" id="PF01411">
    <property type="entry name" value="tRNA-synt_2c"/>
    <property type="match status" value="1"/>
</dbReference>
<dbReference type="GO" id="GO:0006419">
    <property type="term" value="P:alanyl-tRNA aminoacylation"/>
    <property type="evidence" value="ECO:0007669"/>
    <property type="project" value="InterPro"/>
</dbReference>
<comment type="caution">
    <text evidence="7">The sequence shown here is derived from an EMBL/GenBank/DDBJ whole genome shotgun (WGS) entry which is preliminary data.</text>
</comment>
<dbReference type="InterPro" id="IPR018164">
    <property type="entry name" value="Ala-tRNA-synth_IIc_N"/>
</dbReference>
<comment type="cofactor">
    <cofactor evidence="1">
        <name>Zn(2+)</name>
        <dbReference type="ChEBI" id="CHEBI:29105"/>
    </cofactor>
</comment>
<dbReference type="GO" id="GO:0005524">
    <property type="term" value="F:ATP binding"/>
    <property type="evidence" value="ECO:0007669"/>
    <property type="project" value="InterPro"/>
</dbReference>
<comment type="subcellular location">
    <subcellularLocation>
        <location evidence="2">Cytoplasm</location>
    </subcellularLocation>
</comment>
<gene>
    <name evidence="7" type="ORF">GC250_03020</name>
</gene>
<feature type="domain" description="Alanyl-transfer RNA synthetases family profile" evidence="6">
    <location>
        <begin position="1"/>
        <end position="231"/>
    </location>
</feature>
<dbReference type="InterPro" id="IPR018163">
    <property type="entry name" value="Thr/Ala-tRNA-synth_IIc_edit"/>
</dbReference>
<dbReference type="GO" id="GO:0004813">
    <property type="term" value="F:alanine-tRNA ligase activity"/>
    <property type="evidence" value="ECO:0007669"/>
    <property type="project" value="InterPro"/>
</dbReference>
<dbReference type="GO" id="GO:0003676">
    <property type="term" value="F:nucleic acid binding"/>
    <property type="evidence" value="ECO:0007669"/>
    <property type="project" value="InterPro"/>
</dbReference>
<dbReference type="Proteomes" id="UP000470772">
    <property type="component" value="Unassembled WGS sequence"/>
</dbReference>
<dbReference type="PANTHER" id="PTHR43462:SF1">
    <property type="entry name" value="ALANYL-TRNA EDITING PROTEIN AARSD1"/>
    <property type="match status" value="1"/>
</dbReference>
<accession>A0A6A9QL94</accession>